<proteinExistence type="predicted"/>
<keyword evidence="3" id="KW-0496">Mitochondrion</keyword>
<dbReference type="GO" id="GO:0005741">
    <property type="term" value="C:mitochondrial outer membrane"/>
    <property type="evidence" value="ECO:0007669"/>
    <property type="project" value="UniProtKB-SubCell"/>
</dbReference>
<evidence type="ECO:0000256" key="1">
    <source>
        <dbReference type="ARBA" id="ARBA00004572"/>
    </source>
</evidence>
<dbReference type="InterPro" id="IPR027417">
    <property type="entry name" value="P-loop_NTPase"/>
</dbReference>
<dbReference type="Gene3D" id="3.40.50.300">
    <property type="entry name" value="P-loop containing nucleotide triphosphate hydrolases"/>
    <property type="match status" value="1"/>
</dbReference>
<evidence type="ECO:0000256" key="4">
    <source>
        <dbReference type="ARBA" id="ARBA00022840"/>
    </source>
</evidence>
<feature type="non-terminal residue" evidence="6">
    <location>
        <position position="1"/>
    </location>
</feature>
<dbReference type="InterPro" id="IPR041569">
    <property type="entry name" value="AAA_lid_3"/>
</dbReference>
<dbReference type="EMBL" id="MU005601">
    <property type="protein sequence ID" value="KAF2679816.1"/>
    <property type="molecule type" value="Genomic_DNA"/>
</dbReference>
<dbReference type="GO" id="GO:0005524">
    <property type="term" value="F:ATP binding"/>
    <property type="evidence" value="ECO:0007669"/>
    <property type="project" value="UniProtKB-KW"/>
</dbReference>
<accession>A0A6G1INJ5</accession>
<evidence type="ECO:0000259" key="5">
    <source>
        <dbReference type="SMART" id="SM00382"/>
    </source>
</evidence>
<dbReference type="InterPro" id="IPR051701">
    <property type="entry name" value="Mito_OM_Translocase_MSP1"/>
</dbReference>
<keyword evidence="7" id="KW-1185">Reference proteome</keyword>
<dbReference type="OrthoDB" id="39734at2759"/>
<evidence type="ECO:0000313" key="7">
    <source>
        <dbReference type="Proteomes" id="UP000799291"/>
    </source>
</evidence>
<protein>
    <submittedName>
        <fullName evidence="6">AAA-domain-containing protein</fullName>
    </submittedName>
</protein>
<evidence type="ECO:0000256" key="2">
    <source>
        <dbReference type="ARBA" id="ARBA00022741"/>
    </source>
</evidence>
<keyword evidence="3" id="KW-0472">Membrane</keyword>
<dbReference type="Pfam" id="PF00004">
    <property type="entry name" value="AAA"/>
    <property type="match status" value="1"/>
</dbReference>
<reference evidence="6" key="1">
    <citation type="journal article" date="2020" name="Stud. Mycol.">
        <title>101 Dothideomycetes genomes: a test case for predicting lifestyles and emergence of pathogens.</title>
        <authorList>
            <person name="Haridas S."/>
            <person name="Albert R."/>
            <person name="Binder M."/>
            <person name="Bloem J."/>
            <person name="Labutti K."/>
            <person name="Salamov A."/>
            <person name="Andreopoulos B."/>
            <person name="Baker S."/>
            <person name="Barry K."/>
            <person name="Bills G."/>
            <person name="Bluhm B."/>
            <person name="Cannon C."/>
            <person name="Castanera R."/>
            <person name="Culley D."/>
            <person name="Daum C."/>
            <person name="Ezra D."/>
            <person name="Gonzalez J."/>
            <person name="Henrissat B."/>
            <person name="Kuo A."/>
            <person name="Liang C."/>
            <person name="Lipzen A."/>
            <person name="Lutzoni F."/>
            <person name="Magnuson J."/>
            <person name="Mondo S."/>
            <person name="Nolan M."/>
            <person name="Ohm R."/>
            <person name="Pangilinan J."/>
            <person name="Park H.-J."/>
            <person name="Ramirez L."/>
            <person name="Alfaro M."/>
            <person name="Sun H."/>
            <person name="Tritt A."/>
            <person name="Yoshinaga Y."/>
            <person name="Zwiers L.-H."/>
            <person name="Turgeon B."/>
            <person name="Goodwin S."/>
            <person name="Spatafora J."/>
            <person name="Crous P."/>
            <person name="Grigoriev I."/>
        </authorList>
    </citation>
    <scope>NUCLEOTIDE SEQUENCE</scope>
    <source>
        <strain evidence="6">CBS 122367</strain>
    </source>
</reference>
<dbReference type="Gene3D" id="1.10.8.60">
    <property type="match status" value="1"/>
</dbReference>
<keyword evidence="3" id="KW-1000">Mitochondrion outer membrane</keyword>
<dbReference type="AlphaFoldDB" id="A0A6G1INJ5"/>
<dbReference type="InterPro" id="IPR003959">
    <property type="entry name" value="ATPase_AAA_core"/>
</dbReference>
<dbReference type="SMART" id="SM00382">
    <property type="entry name" value="AAA"/>
    <property type="match status" value="1"/>
</dbReference>
<dbReference type="Pfam" id="PF17862">
    <property type="entry name" value="AAA_lid_3"/>
    <property type="match status" value="1"/>
</dbReference>
<dbReference type="PANTHER" id="PTHR45644">
    <property type="entry name" value="AAA ATPASE, PUTATIVE (AFU_ORTHOLOGUE AFUA_2G12920)-RELATED-RELATED"/>
    <property type="match status" value="1"/>
</dbReference>
<dbReference type="PANTHER" id="PTHR45644:SF56">
    <property type="entry name" value="AAA ATPASE, PUTATIVE (AFU_ORTHOLOGUE AFUA_2G12920)-RELATED"/>
    <property type="match status" value="1"/>
</dbReference>
<comment type="subcellular location">
    <subcellularLocation>
        <location evidence="1">Mitochondrion outer membrane</location>
        <topology evidence="1">Single-pass membrane protein</topology>
    </subcellularLocation>
</comment>
<keyword evidence="2" id="KW-0547">Nucleotide-binding</keyword>
<dbReference type="InterPro" id="IPR003593">
    <property type="entry name" value="AAA+_ATPase"/>
</dbReference>
<gene>
    <name evidence="6" type="ORF">K458DRAFT_460670</name>
</gene>
<dbReference type="GO" id="GO:0016887">
    <property type="term" value="F:ATP hydrolysis activity"/>
    <property type="evidence" value="ECO:0007669"/>
    <property type="project" value="InterPro"/>
</dbReference>
<name>A0A6G1INJ5_9PLEO</name>
<organism evidence="6 7">
    <name type="scientific">Lentithecium fluviatile CBS 122367</name>
    <dbReference type="NCBI Taxonomy" id="1168545"/>
    <lineage>
        <taxon>Eukaryota</taxon>
        <taxon>Fungi</taxon>
        <taxon>Dikarya</taxon>
        <taxon>Ascomycota</taxon>
        <taxon>Pezizomycotina</taxon>
        <taxon>Dothideomycetes</taxon>
        <taxon>Pleosporomycetidae</taxon>
        <taxon>Pleosporales</taxon>
        <taxon>Massarineae</taxon>
        <taxon>Lentitheciaceae</taxon>
        <taxon>Lentithecium</taxon>
    </lineage>
</organism>
<feature type="domain" description="AAA+ ATPase" evidence="5">
    <location>
        <begin position="45"/>
        <end position="180"/>
    </location>
</feature>
<keyword evidence="4" id="KW-0067">ATP-binding</keyword>
<dbReference type="Proteomes" id="UP000799291">
    <property type="component" value="Unassembled WGS sequence"/>
</dbReference>
<sequence length="309" mass="34991">NLGKFHVRFKDVITRPEIILGLKHLIELSMRRPEEYTHGVLKGNRIPGALLYGPPGTGKTMLARAIATEADCPTIEVSGAQVLQRYLGESEKIIQNIFSLAKEMEQCVVFLDEADSVFTSRSNSKNSWERSMVNQFLHEWDSLASGSERAFIVVATNRPQDIDDAILRRLPRRFHLALPSKDEREAILKHYLADERCPSVDFRYLAVRTHRYSGSDLKNLCVQAASTAVAEAMQKPSTTAPGATKPQRILTMDHFHIALQDIRPAVTDETLHDIAAFEAKYGRDLLADLGLVEKFYYRLRSRTSRLLRK</sequence>
<dbReference type="SUPFAM" id="SSF52540">
    <property type="entry name" value="P-loop containing nucleoside triphosphate hydrolases"/>
    <property type="match status" value="1"/>
</dbReference>
<evidence type="ECO:0000256" key="3">
    <source>
        <dbReference type="ARBA" id="ARBA00022787"/>
    </source>
</evidence>
<evidence type="ECO:0000313" key="6">
    <source>
        <dbReference type="EMBL" id="KAF2679816.1"/>
    </source>
</evidence>